<dbReference type="PANTHER" id="PTHR31826">
    <property type="entry name" value="NICALIN"/>
    <property type="match status" value="1"/>
</dbReference>
<dbReference type="AlphaFoldDB" id="A0A8C7XKA4"/>
<protein>
    <recommendedName>
        <fullName evidence="9">BOS complex subunit NCLN</fullName>
    </recommendedName>
</protein>
<evidence type="ECO:0000256" key="6">
    <source>
        <dbReference type="ARBA" id="ARBA00022989"/>
    </source>
</evidence>
<dbReference type="FunFam" id="3.40.630.10:FF:000021">
    <property type="entry name" value="Nicalin"/>
    <property type="match status" value="1"/>
</dbReference>
<keyword evidence="7 10" id="KW-0472">Membrane</keyword>
<evidence type="ECO:0000256" key="10">
    <source>
        <dbReference type="SAM" id="Phobius"/>
    </source>
</evidence>
<dbReference type="InterPro" id="IPR016574">
    <property type="entry name" value="Nicalin"/>
</dbReference>
<evidence type="ECO:0000256" key="7">
    <source>
        <dbReference type="ARBA" id="ARBA00023136"/>
    </source>
</evidence>
<dbReference type="Ensembl" id="ENSOSIT00000014247.1">
    <property type="protein sequence ID" value="ENSOSIP00000013463.1"/>
    <property type="gene ID" value="ENSOSIG00000007766.1"/>
</dbReference>
<keyword evidence="5" id="KW-0256">Endoplasmic reticulum</keyword>
<dbReference type="GeneTree" id="ENSGT00500000044945"/>
<keyword evidence="13" id="KW-1185">Reference proteome</keyword>
<dbReference type="Gene3D" id="3.40.630.10">
    <property type="entry name" value="Zn peptidases"/>
    <property type="match status" value="1"/>
</dbReference>
<comment type="similarity">
    <text evidence="2">Belongs to the nicastrin family.</text>
</comment>
<dbReference type="Proteomes" id="UP000694383">
    <property type="component" value="Unplaced"/>
</dbReference>
<dbReference type="CDD" id="cd03882">
    <property type="entry name" value="M28_nicalin_like"/>
    <property type="match status" value="1"/>
</dbReference>
<dbReference type="SUPFAM" id="SSF53187">
    <property type="entry name" value="Zn-dependent exopeptidases"/>
    <property type="match status" value="1"/>
</dbReference>
<evidence type="ECO:0000256" key="1">
    <source>
        <dbReference type="ARBA" id="ARBA00004389"/>
    </source>
</evidence>
<dbReference type="GO" id="GO:0005789">
    <property type="term" value="C:endoplasmic reticulum membrane"/>
    <property type="evidence" value="ECO:0007669"/>
    <property type="project" value="UniProtKB-SubCell"/>
</dbReference>
<name>A0A8C7XKA4_9TELE</name>
<comment type="subcellular location">
    <subcellularLocation>
        <location evidence="1">Endoplasmic reticulum membrane</location>
        <topology evidence="1">Single-pass membrane protein</topology>
    </subcellularLocation>
</comment>
<evidence type="ECO:0000256" key="2">
    <source>
        <dbReference type="ARBA" id="ARBA00007717"/>
    </source>
</evidence>
<dbReference type="GO" id="GO:0009966">
    <property type="term" value="P:regulation of signal transduction"/>
    <property type="evidence" value="ECO:0007669"/>
    <property type="project" value="InterPro"/>
</dbReference>
<evidence type="ECO:0000256" key="3">
    <source>
        <dbReference type="ARBA" id="ARBA00022692"/>
    </source>
</evidence>
<keyword evidence="6 10" id="KW-1133">Transmembrane helix</keyword>
<keyword evidence="8" id="KW-0325">Glycoprotein</keyword>
<feature type="domain" description="Peptidase M28" evidence="11">
    <location>
        <begin position="215"/>
        <end position="370"/>
    </location>
</feature>
<reference evidence="12" key="2">
    <citation type="submission" date="2025-09" db="UniProtKB">
        <authorList>
            <consortium name="Ensembl"/>
        </authorList>
    </citation>
    <scope>IDENTIFICATION</scope>
</reference>
<organism evidence="12 13">
    <name type="scientific">Oryzias sinensis</name>
    <name type="common">Chinese medaka</name>
    <dbReference type="NCBI Taxonomy" id="183150"/>
    <lineage>
        <taxon>Eukaryota</taxon>
        <taxon>Metazoa</taxon>
        <taxon>Chordata</taxon>
        <taxon>Craniata</taxon>
        <taxon>Vertebrata</taxon>
        <taxon>Euteleostomi</taxon>
        <taxon>Actinopterygii</taxon>
        <taxon>Neopterygii</taxon>
        <taxon>Teleostei</taxon>
        <taxon>Neoteleostei</taxon>
        <taxon>Acanthomorphata</taxon>
        <taxon>Ovalentaria</taxon>
        <taxon>Atherinomorphae</taxon>
        <taxon>Beloniformes</taxon>
        <taxon>Adrianichthyidae</taxon>
        <taxon>Oryziinae</taxon>
        <taxon>Oryzias</taxon>
    </lineage>
</organism>
<dbReference type="InterPro" id="IPR007484">
    <property type="entry name" value="Peptidase_M28"/>
</dbReference>
<keyword evidence="4" id="KW-0732">Signal</keyword>
<dbReference type="PIRSF" id="PIRSF011018">
    <property type="entry name" value="Nicalin"/>
    <property type="match status" value="1"/>
</dbReference>
<reference evidence="12" key="1">
    <citation type="submission" date="2025-08" db="UniProtKB">
        <authorList>
            <consortium name="Ensembl"/>
        </authorList>
    </citation>
    <scope>IDENTIFICATION</scope>
</reference>
<accession>A0A8C7XKA4</accession>
<evidence type="ECO:0000313" key="12">
    <source>
        <dbReference type="Ensembl" id="ENSOSIP00000013463.1"/>
    </source>
</evidence>
<sequence>MFEEASEVFDNMFKSSFPLTFIVFIPAVLILVSPLPAEAAHEFTVYRMQQYDLQGQPYGTRNSILNTEARTMEADVLSRRCVLMRLADFSFDKYQKALRQSAGAVVIMLPKNMSAMPQDVLQQFMELEPDMLTTETIVPVYFAIEDDELLSIYTQTLTSSSSQGSLSAAEVLLHTATANGFQMVTSGAQSKAMGDWAITSLEGRLTGVGGEDLPTIVLVAHYDSFGVAPWLSYGADSNASGVSMLLELARLFSKLYTYKRTHAAYNLLFFVSGGGKFNYQGTKRWLEDNLDHTDASLLQDNVAFVMCLDTVGNGDSLHLHVSKPPKEGTPQSSLLKELEMVISSQYPEVKFSMVHKKINLADDMLAWEHERFGIRRLPAFTLSHLPSHRSVQRSSIMDVRSVPHVDVKRLGRNTKVVAEALARVIYNLTEKGAPGDLQIFTEQMVQEEQLSAVVEWLTAQPRAAQLVDKDSSVVSTLEYHLGRHLKDVKRHYVKADKRVKPAIFDLLLAVCIATYLGLMYLAIQVSGCESGLWLRYQLSACLQQQQPVCSSSSPSAAAARLQQLPCSERSISINSKAKLYFI</sequence>
<evidence type="ECO:0000256" key="9">
    <source>
        <dbReference type="ARBA" id="ARBA00034873"/>
    </source>
</evidence>
<evidence type="ECO:0000256" key="5">
    <source>
        <dbReference type="ARBA" id="ARBA00022824"/>
    </source>
</evidence>
<feature type="transmembrane region" description="Helical" evidence="10">
    <location>
        <begin position="502"/>
        <end position="523"/>
    </location>
</feature>
<evidence type="ECO:0000256" key="8">
    <source>
        <dbReference type="ARBA" id="ARBA00023180"/>
    </source>
</evidence>
<evidence type="ECO:0000313" key="13">
    <source>
        <dbReference type="Proteomes" id="UP000694383"/>
    </source>
</evidence>
<proteinExistence type="inferred from homology"/>
<evidence type="ECO:0000259" key="11">
    <source>
        <dbReference type="Pfam" id="PF04389"/>
    </source>
</evidence>
<keyword evidence="3 10" id="KW-0812">Transmembrane</keyword>
<evidence type="ECO:0000256" key="4">
    <source>
        <dbReference type="ARBA" id="ARBA00022729"/>
    </source>
</evidence>
<dbReference type="Pfam" id="PF04389">
    <property type="entry name" value="Peptidase_M28"/>
    <property type="match status" value="1"/>
</dbReference>